<keyword evidence="7" id="KW-0472">Membrane</keyword>
<proteinExistence type="inferred from homology"/>
<gene>
    <name evidence="10 11" type="primary">LOC116940509</name>
</gene>
<name>A0AAJ7WQK5_PETMA</name>
<evidence type="ECO:0000256" key="2">
    <source>
        <dbReference type="ARBA" id="ARBA00007647"/>
    </source>
</evidence>
<evidence type="ECO:0000256" key="8">
    <source>
        <dbReference type="RuleBase" id="RU366017"/>
    </source>
</evidence>
<evidence type="ECO:0000256" key="3">
    <source>
        <dbReference type="ARBA" id="ARBA00022676"/>
    </source>
</evidence>
<comment type="similarity">
    <text evidence="2 8">Belongs to the glycosyltransferase 92 family.</text>
</comment>
<dbReference type="Proteomes" id="UP001318040">
    <property type="component" value="Chromosome 9"/>
</dbReference>
<dbReference type="PANTHER" id="PTHR21461">
    <property type="entry name" value="GLYCOSYLTRANSFERASE FAMILY 92 PROTEIN"/>
    <property type="match status" value="1"/>
</dbReference>
<reference evidence="10 11" key="1">
    <citation type="submission" date="2025-04" db="UniProtKB">
        <authorList>
            <consortium name="RefSeq"/>
        </authorList>
    </citation>
    <scope>IDENTIFICATION</scope>
    <source>
        <tissue evidence="10 11">Sperm</tissue>
    </source>
</reference>
<evidence type="ECO:0000313" key="9">
    <source>
        <dbReference type="Proteomes" id="UP001318040"/>
    </source>
</evidence>
<sequence>MGFPLYRTTAFPLSKKNTFLFILLLVFCIFIATRQVLQIFNKSLNTRPNPLSDIGRNNVFHLVGGTHALAFSAYFDTSTEDHVFVRVFALAPRDKSYSHISCKLIYRGLSPIVHISSKVEMLTSHFGFMYTVYNFICDAPKHMPSPSHVTLVDESSRLREHFLIPVYAPSNSSHKHTFGVCLPTLFGEFNNSLLFIQSVEMYRILGVGIVTVYNTSVSPTMEKVLKYYAQTGFIDIVQWPIEHHLNPSKGWIPTINPGDIHYYGQMATINDCLYRNMYRVKYLAVNDIDEIILPRHWSNWASMMEALEEDKVAAYYFRMHTFPVNETYTWNLGPGMELRGTDILKQTVKLVPPIHSADTPTKVLLRPTRVVYHAVHGVLTFHSGFTIKYVPDSDATVQHYKAWDKKWQFPKSSELEYDNSTLKYSQLLGERVSMIGNSLQGLL</sequence>
<evidence type="ECO:0000256" key="6">
    <source>
        <dbReference type="ARBA" id="ARBA00022989"/>
    </source>
</evidence>
<dbReference type="PANTHER" id="PTHR21461:SF69">
    <property type="entry name" value="GLYCOSYLTRANSFERASE FAMILY 92 PROTEIN"/>
    <property type="match status" value="1"/>
</dbReference>
<protein>
    <recommendedName>
        <fullName evidence="8">Glycosyltransferase family 92 protein</fullName>
        <ecNumber evidence="8">2.4.1.-</ecNumber>
    </recommendedName>
</protein>
<comment type="subcellular location">
    <subcellularLocation>
        <location evidence="1">Membrane</location>
        <topology evidence="1">Single-pass membrane protein</topology>
    </subcellularLocation>
</comment>
<dbReference type="GO" id="GO:0005737">
    <property type="term" value="C:cytoplasm"/>
    <property type="evidence" value="ECO:0007669"/>
    <property type="project" value="TreeGrafter"/>
</dbReference>
<keyword evidence="6" id="KW-1133">Transmembrane helix</keyword>
<evidence type="ECO:0000313" key="10">
    <source>
        <dbReference type="RefSeq" id="XP_032806314.1"/>
    </source>
</evidence>
<keyword evidence="3 8" id="KW-0328">Glycosyltransferase</keyword>
<dbReference type="AlphaFoldDB" id="A0AAJ7WQK5"/>
<keyword evidence="4 8" id="KW-0808">Transferase</keyword>
<dbReference type="RefSeq" id="XP_032806314.1">
    <property type="nucleotide sequence ID" value="XM_032950423.1"/>
</dbReference>
<organism evidence="9 11">
    <name type="scientific">Petromyzon marinus</name>
    <name type="common">Sea lamprey</name>
    <dbReference type="NCBI Taxonomy" id="7757"/>
    <lineage>
        <taxon>Eukaryota</taxon>
        <taxon>Metazoa</taxon>
        <taxon>Chordata</taxon>
        <taxon>Craniata</taxon>
        <taxon>Vertebrata</taxon>
        <taxon>Cyclostomata</taxon>
        <taxon>Hyperoartia</taxon>
        <taxon>Petromyzontiformes</taxon>
        <taxon>Petromyzontidae</taxon>
        <taxon>Petromyzon</taxon>
    </lineage>
</organism>
<dbReference type="Pfam" id="PF01697">
    <property type="entry name" value="Glyco_transf_92"/>
    <property type="match status" value="1"/>
</dbReference>
<accession>A0AAJ7WQK5</accession>
<dbReference type="InterPro" id="IPR008166">
    <property type="entry name" value="Glyco_transf_92"/>
</dbReference>
<dbReference type="GO" id="GO:0016020">
    <property type="term" value="C:membrane"/>
    <property type="evidence" value="ECO:0007669"/>
    <property type="project" value="UniProtKB-SubCell"/>
</dbReference>
<keyword evidence="9" id="KW-1185">Reference proteome</keyword>
<dbReference type="RefSeq" id="XP_032806315.1">
    <property type="nucleotide sequence ID" value="XM_032950424.1"/>
</dbReference>
<dbReference type="KEGG" id="pmrn:116940509"/>
<keyword evidence="5" id="KW-0812">Transmembrane</keyword>
<evidence type="ECO:0000313" key="11">
    <source>
        <dbReference type="RefSeq" id="XP_032806315.1"/>
    </source>
</evidence>
<evidence type="ECO:0000256" key="5">
    <source>
        <dbReference type="ARBA" id="ARBA00022692"/>
    </source>
</evidence>
<evidence type="ECO:0000256" key="1">
    <source>
        <dbReference type="ARBA" id="ARBA00004167"/>
    </source>
</evidence>
<evidence type="ECO:0000256" key="4">
    <source>
        <dbReference type="ARBA" id="ARBA00022679"/>
    </source>
</evidence>
<dbReference type="GO" id="GO:0016757">
    <property type="term" value="F:glycosyltransferase activity"/>
    <property type="evidence" value="ECO:0007669"/>
    <property type="project" value="UniProtKB-UniRule"/>
</dbReference>
<evidence type="ECO:0000256" key="7">
    <source>
        <dbReference type="ARBA" id="ARBA00023136"/>
    </source>
</evidence>
<dbReference type="EC" id="2.4.1.-" evidence="8"/>